<name>A0A1Q8ZTH0_9HYPH</name>
<keyword evidence="10" id="KW-1185">Reference proteome</keyword>
<dbReference type="CDD" id="cd08451">
    <property type="entry name" value="PBP2_BudR"/>
    <property type="match status" value="1"/>
</dbReference>
<keyword evidence="2" id="KW-0805">Transcription regulation</keyword>
<sequence length="303" mass="32714">MIEIRHLRYAVAVADEGHMTRAALRLGMQQPPLSQQIKALEAMVGTPLFQRQPRGMVLTDAGEAFVARARQIISDVESAVEAALRAARGETGRLAIGFTSSAAFHPLVSSVVRSLRLSSPELELSLDEGSTRELLGDLAANQLDAAFIRSPQSDVPGFRMLHVNHEAMVLAMPDTHPLANPRDISVDLSDLRNETFVLYRRPSAQGLYDRIIAACQKAGFSPKVAQEAPKVVSTLSLVAAGLGLSIVPQSIAKLETAGVAYRAFSQQSGLSAPLYLAYRDGVDSGPLKMFVDEVLEQAKKPIF</sequence>
<evidence type="ECO:0000256" key="2">
    <source>
        <dbReference type="ARBA" id="ARBA00023015"/>
    </source>
</evidence>
<dbReference type="PROSITE" id="PS50931">
    <property type="entry name" value="HTH_LYSR"/>
    <property type="match status" value="1"/>
</dbReference>
<feature type="domain" description="HTH lysR-type" evidence="8">
    <location>
        <begin position="2"/>
        <end position="59"/>
    </location>
</feature>
<organism evidence="9 10">
    <name type="scientific">Rhizobium oryziradicis</name>
    <dbReference type="NCBI Taxonomy" id="1867956"/>
    <lineage>
        <taxon>Bacteria</taxon>
        <taxon>Pseudomonadati</taxon>
        <taxon>Pseudomonadota</taxon>
        <taxon>Alphaproteobacteria</taxon>
        <taxon>Hyphomicrobiales</taxon>
        <taxon>Rhizobiaceae</taxon>
        <taxon>Rhizobium/Agrobacterium group</taxon>
        <taxon>Rhizobium</taxon>
    </lineage>
</organism>
<dbReference type="GO" id="GO:0003677">
    <property type="term" value="F:DNA binding"/>
    <property type="evidence" value="ECO:0007669"/>
    <property type="project" value="UniProtKB-KW"/>
</dbReference>
<comment type="function">
    <text evidence="5">Transcriptional regulator of the ttuABCDE tartrate utilization operon.</text>
</comment>
<evidence type="ECO:0000313" key="10">
    <source>
        <dbReference type="Proteomes" id="UP000186894"/>
    </source>
</evidence>
<dbReference type="InterPro" id="IPR036390">
    <property type="entry name" value="WH_DNA-bd_sf"/>
</dbReference>
<dbReference type="GO" id="GO:0032993">
    <property type="term" value="C:protein-DNA complex"/>
    <property type="evidence" value="ECO:0007669"/>
    <property type="project" value="TreeGrafter"/>
</dbReference>
<keyword evidence="3" id="KW-0238">DNA-binding</keyword>
<dbReference type="AlphaFoldDB" id="A0A1Q8ZTH0"/>
<dbReference type="InterPro" id="IPR000847">
    <property type="entry name" value="LysR_HTH_N"/>
</dbReference>
<dbReference type="PANTHER" id="PTHR30346">
    <property type="entry name" value="TRANSCRIPTIONAL DUAL REGULATOR HCAR-RELATED"/>
    <property type="match status" value="1"/>
</dbReference>
<dbReference type="EMBL" id="MKIM01000025">
    <property type="protein sequence ID" value="OLP45177.1"/>
    <property type="molecule type" value="Genomic_DNA"/>
</dbReference>
<dbReference type="InterPro" id="IPR037410">
    <property type="entry name" value="BudR_PBP2"/>
</dbReference>
<protein>
    <recommendedName>
        <fullName evidence="6">HTH-type transcriptional regulator TtuA</fullName>
    </recommendedName>
    <alternativeName>
        <fullName evidence="7">Tartrate utilization transcriptional regulator</fullName>
    </alternativeName>
</protein>
<dbReference type="STRING" id="1867956.BJF95_17765"/>
<evidence type="ECO:0000256" key="1">
    <source>
        <dbReference type="ARBA" id="ARBA00009437"/>
    </source>
</evidence>
<evidence type="ECO:0000259" key="8">
    <source>
        <dbReference type="PROSITE" id="PS50931"/>
    </source>
</evidence>
<gene>
    <name evidence="9" type="ORF">BJF95_17765</name>
</gene>
<accession>A0A1Q8ZTH0</accession>
<evidence type="ECO:0000256" key="4">
    <source>
        <dbReference type="ARBA" id="ARBA00023163"/>
    </source>
</evidence>
<dbReference type="Pfam" id="PF03466">
    <property type="entry name" value="LysR_substrate"/>
    <property type="match status" value="1"/>
</dbReference>
<dbReference type="InterPro" id="IPR005119">
    <property type="entry name" value="LysR_subst-bd"/>
</dbReference>
<evidence type="ECO:0000313" key="9">
    <source>
        <dbReference type="EMBL" id="OLP45177.1"/>
    </source>
</evidence>
<dbReference type="SUPFAM" id="SSF46785">
    <property type="entry name" value="Winged helix' DNA-binding domain"/>
    <property type="match status" value="1"/>
</dbReference>
<dbReference type="FunFam" id="1.10.10.10:FF:000001">
    <property type="entry name" value="LysR family transcriptional regulator"/>
    <property type="match status" value="1"/>
</dbReference>
<dbReference type="SUPFAM" id="SSF53850">
    <property type="entry name" value="Periplasmic binding protein-like II"/>
    <property type="match status" value="1"/>
</dbReference>
<evidence type="ECO:0000256" key="5">
    <source>
        <dbReference type="ARBA" id="ARBA00054626"/>
    </source>
</evidence>
<dbReference type="PRINTS" id="PR00039">
    <property type="entry name" value="HTHLYSR"/>
</dbReference>
<dbReference type="InterPro" id="IPR036388">
    <property type="entry name" value="WH-like_DNA-bd_sf"/>
</dbReference>
<keyword evidence="4" id="KW-0804">Transcription</keyword>
<dbReference type="Gene3D" id="1.10.10.10">
    <property type="entry name" value="Winged helix-like DNA-binding domain superfamily/Winged helix DNA-binding domain"/>
    <property type="match status" value="1"/>
</dbReference>
<dbReference type="OrthoDB" id="9811588at2"/>
<dbReference type="Pfam" id="PF00126">
    <property type="entry name" value="HTH_1"/>
    <property type="match status" value="1"/>
</dbReference>
<proteinExistence type="inferred from homology"/>
<dbReference type="PANTHER" id="PTHR30346:SF30">
    <property type="entry name" value="SMALL NEUTRAL PROTEASE REGULATORY PROTEIN"/>
    <property type="match status" value="1"/>
</dbReference>
<comment type="caution">
    <text evidence="9">The sequence shown here is derived from an EMBL/GenBank/DDBJ whole genome shotgun (WGS) entry which is preliminary data.</text>
</comment>
<reference evidence="9 10" key="1">
    <citation type="submission" date="2016-09" db="EMBL/GenBank/DDBJ databases">
        <title>Rhizobium oryziradicis sp. nov., isolated from the root of rice.</title>
        <authorList>
            <person name="Zhao J."/>
            <person name="Zhang X."/>
        </authorList>
    </citation>
    <scope>NUCLEOTIDE SEQUENCE [LARGE SCALE GENOMIC DNA]</scope>
    <source>
        <strain evidence="9 10">N19</strain>
    </source>
</reference>
<evidence type="ECO:0000256" key="6">
    <source>
        <dbReference type="ARBA" id="ARBA00067332"/>
    </source>
</evidence>
<dbReference type="RefSeq" id="WP_075639090.1">
    <property type="nucleotide sequence ID" value="NZ_MKIM01000025.1"/>
</dbReference>
<evidence type="ECO:0000256" key="3">
    <source>
        <dbReference type="ARBA" id="ARBA00023125"/>
    </source>
</evidence>
<comment type="similarity">
    <text evidence="1">Belongs to the LysR transcriptional regulatory family.</text>
</comment>
<dbReference type="Proteomes" id="UP000186894">
    <property type="component" value="Unassembled WGS sequence"/>
</dbReference>
<dbReference type="Gene3D" id="3.40.190.10">
    <property type="entry name" value="Periplasmic binding protein-like II"/>
    <property type="match status" value="2"/>
</dbReference>
<evidence type="ECO:0000256" key="7">
    <source>
        <dbReference type="ARBA" id="ARBA00083243"/>
    </source>
</evidence>
<dbReference type="GO" id="GO:0003700">
    <property type="term" value="F:DNA-binding transcription factor activity"/>
    <property type="evidence" value="ECO:0007669"/>
    <property type="project" value="InterPro"/>
</dbReference>